<dbReference type="PANTHER" id="PTHR43664">
    <property type="entry name" value="MONOAMINE OXIDASE-RELATED"/>
    <property type="match status" value="1"/>
</dbReference>
<name>A0A2T5ML39_9GAMM</name>
<dbReference type="InterPro" id="IPR029069">
    <property type="entry name" value="HotDog_dom_sf"/>
</dbReference>
<evidence type="ECO:0000313" key="2">
    <source>
        <dbReference type="EMBL" id="PTU33296.1"/>
    </source>
</evidence>
<dbReference type="Pfam" id="PF01575">
    <property type="entry name" value="MaoC_dehydratas"/>
    <property type="match status" value="1"/>
</dbReference>
<sequence length="147" mass="16413">MMYLEDFQPGQTFDLGSIEVTHDQVVDFAKQFDPQPFHIDVDAGGQSIFGGLIASGWHTCSLMMRMLVDNLFSRTATLGSPGVNQIRWILPVRPGDTLHASTRVLAVTSSVSKPDRGTIEFHYDVRNQNDEPVLAMQGISMFRRRGD</sequence>
<dbReference type="OrthoDB" id="9774179at2"/>
<keyword evidence="3" id="KW-1185">Reference proteome</keyword>
<gene>
    <name evidence="2" type="ORF">CJD38_02590</name>
</gene>
<comment type="caution">
    <text evidence="2">The sequence shown here is derived from an EMBL/GenBank/DDBJ whole genome shotgun (WGS) entry which is preliminary data.</text>
</comment>
<feature type="domain" description="MaoC-like" evidence="1">
    <location>
        <begin position="8"/>
        <end position="107"/>
    </location>
</feature>
<evidence type="ECO:0000313" key="3">
    <source>
        <dbReference type="Proteomes" id="UP000244248"/>
    </source>
</evidence>
<dbReference type="Gene3D" id="3.10.129.10">
    <property type="entry name" value="Hotdog Thioesterase"/>
    <property type="match status" value="1"/>
</dbReference>
<reference evidence="2 3" key="1">
    <citation type="submission" date="2018-04" db="EMBL/GenBank/DDBJ databases">
        <title>Novel species isolated from glacier.</title>
        <authorList>
            <person name="Liu Q."/>
            <person name="Xin Y.-H."/>
        </authorList>
    </citation>
    <scope>NUCLEOTIDE SEQUENCE [LARGE SCALE GENOMIC DNA]</scope>
    <source>
        <strain evidence="2 3">GT1R17</strain>
    </source>
</reference>
<evidence type="ECO:0000259" key="1">
    <source>
        <dbReference type="Pfam" id="PF01575"/>
    </source>
</evidence>
<dbReference type="Proteomes" id="UP000244248">
    <property type="component" value="Unassembled WGS sequence"/>
</dbReference>
<dbReference type="InterPro" id="IPR002539">
    <property type="entry name" value="MaoC-like_dom"/>
</dbReference>
<proteinExistence type="predicted"/>
<dbReference type="PANTHER" id="PTHR43664:SF1">
    <property type="entry name" value="BETA-METHYLMALYL-COA DEHYDRATASE"/>
    <property type="match status" value="1"/>
</dbReference>
<dbReference type="AlphaFoldDB" id="A0A2T5ML39"/>
<accession>A0A2T5ML39</accession>
<dbReference type="InterPro" id="IPR052342">
    <property type="entry name" value="MCH/BMMD"/>
</dbReference>
<protein>
    <submittedName>
        <fullName evidence="2">Dehydratase</fullName>
    </submittedName>
</protein>
<organism evidence="2 3">
    <name type="scientific">Stenotrophobium rhamnosiphilum</name>
    <dbReference type="NCBI Taxonomy" id="2029166"/>
    <lineage>
        <taxon>Bacteria</taxon>
        <taxon>Pseudomonadati</taxon>
        <taxon>Pseudomonadota</taxon>
        <taxon>Gammaproteobacteria</taxon>
        <taxon>Nevskiales</taxon>
        <taxon>Nevskiaceae</taxon>
        <taxon>Stenotrophobium</taxon>
    </lineage>
</organism>
<dbReference type="EMBL" id="QANS01000001">
    <property type="protein sequence ID" value="PTU33296.1"/>
    <property type="molecule type" value="Genomic_DNA"/>
</dbReference>
<dbReference type="SUPFAM" id="SSF54637">
    <property type="entry name" value="Thioesterase/thiol ester dehydrase-isomerase"/>
    <property type="match status" value="1"/>
</dbReference>
<dbReference type="CDD" id="cd03454">
    <property type="entry name" value="YdeM"/>
    <property type="match status" value="1"/>
</dbReference>